<name>A0A847SBC5_9BACT</name>
<feature type="domain" description="PKD" evidence="7">
    <location>
        <begin position="564"/>
        <end position="597"/>
    </location>
</feature>
<dbReference type="PANTHER" id="PTHR46730:SF1">
    <property type="entry name" value="PLAT DOMAIN-CONTAINING PROTEIN"/>
    <property type="match status" value="1"/>
</dbReference>
<feature type="domain" description="PKD" evidence="7">
    <location>
        <begin position="390"/>
        <end position="453"/>
    </location>
</feature>
<feature type="domain" description="PKD" evidence="7">
    <location>
        <begin position="469"/>
        <end position="510"/>
    </location>
</feature>
<dbReference type="SMART" id="SM00089">
    <property type="entry name" value="PKD"/>
    <property type="match status" value="14"/>
</dbReference>
<feature type="domain" description="PKD" evidence="7">
    <location>
        <begin position="1042"/>
        <end position="1110"/>
    </location>
</feature>
<dbReference type="EMBL" id="JABAHZ010000001">
    <property type="protein sequence ID" value="NLR77043.1"/>
    <property type="molecule type" value="Genomic_DNA"/>
</dbReference>
<evidence type="ECO:0000259" key="7">
    <source>
        <dbReference type="PROSITE" id="PS50093"/>
    </source>
</evidence>
<feature type="domain" description="PKD" evidence="7">
    <location>
        <begin position="962"/>
        <end position="1024"/>
    </location>
</feature>
<dbReference type="PROSITE" id="PS50093">
    <property type="entry name" value="PKD"/>
    <property type="match status" value="12"/>
</dbReference>
<evidence type="ECO:0000256" key="2">
    <source>
        <dbReference type="ARBA" id="ARBA00022692"/>
    </source>
</evidence>
<dbReference type="Proteomes" id="UP000552864">
    <property type="component" value="Unassembled WGS sequence"/>
</dbReference>
<evidence type="ECO:0000256" key="6">
    <source>
        <dbReference type="SAM" id="SignalP"/>
    </source>
</evidence>
<dbReference type="NCBIfam" id="TIGR04131">
    <property type="entry name" value="Bac_Flav_CTERM"/>
    <property type="match status" value="1"/>
</dbReference>
<protein>
    <submittedName>
        <fullName evidence="8">PKD domain-containing protein</fullName>
    </submittedName>
</protein>
<evidence type="ECO:0000256" key="1">
    <source>
        <dbReference type="ARBA" id="ARBA00004141"/>
    </source>
</evidence>
<keyword evidence="3" id="KW-0677">Repeat</keyword>
<dbReference type="Gene3D" id="2.60.40.10">
    <property type="entry name" value="Immunoglobulins"/>
    <property type="match status" value="12"/>
</dbReference>
<feature type="domain" description="PKD" evidence="7">
    <location>
        <begin position="898"/>
        <end position="964"/>
    </location>
</feature>
<feature type="domain" description="PKD" evidence="7">
    <location>
        <begin position="217"/>
        <end position="279"/>
    </location>
</feature>
<dbReference type="InterPro" id="IPR035986">
    <property type="entry name" value="PKD_dom_sf"/>
</dbReference>
<feature type="domain" description="PKD" evidence="7">
    <location>
        <begin position="1216"/>
        <end position="1284"/>
    </location>
</feature>
<dbReference type="PANTHER" id="PTHR46730">
    <property type="entry name" value="POLYCYSTIN-1"/>
    <property type="match status" value="1"/>
</dbReference>
<dbReference type="GO" id="GO:0005886">
    <property type="term" value="C:plasma membrane"/>
    <property type="evidence" value="ECO:0007669"/>
    <property type="project" value="TreeGrafter"/>
</dbReference>
<keyword evidence="2" id="KW-0812">Transmembrane</keyword>
<proteinExistence type="predicted"/>
<keyword evidence="4" id="KW-1133">Transmembrane helix</keyword>
<dbReference type="GO" id="GO:0005261">
    <property type="term" value="F:monoatomic cation channel activity"/>
    <property type="evidence" value="ECO:0007669"/>
    <property type="project" value="TreeGrafter"/>
</dbReference>
<sequence>MVLYPVKHSFVASFFLSLCVCLCLAISAKGQQKADFTASVTSDCESVITTFTDQSTGSPVSWQWDFGNGNTATKQNPGATYVQTGNYTVTLKVTYADGSTQTVTKADYIHVRSKPKVDFVVSANKGCAPFATSFTDKSQPGDGTLQSFSWDFGDGGVALNASSTANYTYTVPGIYNVILTVTNSYGCTNFKTMEKAVDVAPAIQADFTVTDKILCKAPVDVLFQNTSTGTGTLSYKWEFDDGSTSALKDPVKHTFTTKGTHQIKLTVTNERGCTGTKTVNDINVANYATTLTVPTLACSGQNSDYRATFSPVQPQSTIWEFNGTPYWSNSDYATYNNGAAGPLTVKVTAQYGNCTDVVTKTLDVKQSPTIQPVTDNKLICNVPATVDFKSNSTGAIAWKWDFNDGGSTATTADATHVFNREGYFWIMLQATSKDGCSVSNSIPLEIRKTEVRIYSAMTNGCENLSTNFYAYTSTGDEVKTYLWHFGDGTTSTEATPTHEYAKAGFYTISMDYITANGCSGTAYLSDKVAVYKKPTPDFSSPDAPEICGNTPATFINKSDVGTDWYWEFGDGGYASGSTVTHSYSEPGTYDVTLVVNNETCRNRITKKAYITAVNPFPRFDINPVDCSKRTTVSVTEHSLGATSWKWSWGDGKETSYTTHSDIVTHQYDKSGTYTIQLTTSDGHCTTHTSHTVTIIALSPVVITTNKTELCSNDNVVASIVSEDASIHDSYYPARWELDGGGGYGYYDYKTYTYSGLTPGKHVIGLQIIDKVGCYHPSNDIEINVKGPVAGYHLPGQIQCRGTEVTFTDNTDVSHSSGIKKWDWNWGDNTPVQSFTSGPFKHTYQQAGSYFVPSVTVTDKDGCVNTYNQQYLQVNGPNADFSADYYLIKPGDYVNLYNSSTETGGTIVSYKWDLGDGTTSNEAYYFSHQYPNKGIYPVKLQLTDDNGCTDEKTKSIKVSAVVAGFTYTSSFVNGSSCAPMLFRFTNTSTNFSSSVWDFGDGAISDQVSPNHTYVEAGHYKVTLKVKGDADTEDEYSEVMVVKGPYATIQTSADGGCLEKEILFTIKPENATTFSWDFADGNVEQTTDLEIKHHFTAPGIYKPRLLLKDDAGCKGSALLDHPIVIDQLDIKLHPTPDKICDQGTLTFAPVFNSYSVEEMKIPPTFTWTYDASLTPKNITTTTPEFYLDKPGVYKFGMIVSTKYGCTQTVEVPVNVYPKPLAAISGPNQVCKDVPISFSGSVTKATDVTWAWEMGNGHNSSLQQPVAQSYDQPGAASVALTVTSAEGCADHIVHPLQVLALPDIKASTPSPFVCLGNTTQLHAGGGSTYEWTPAAGLDHANIAEPKATPLTTTTYQVKVTDNNGCVNTDKVDLRVVQPFKIQATPDTVLCLGDKLPLWATGADYYKWQGAGISQSTEAAPVATITATGNYPYEVTGYDKEGCFSDHTSLTVAVHPSPTVSVGPDREVMAGIPVYLRSVTSNDVVSWRWSPPDGVDCPTCAQVQVLPNLTTRYQLEVTNRYGCKASDDVTIHLLCNQSAIYMPNAFTPNQDGKNEFIYPKGKGVKEVAWLRIYDRWGTLVFENHHFPVNVPSAGWDGRRGSDRAPIGTYIFFMQTVCENGETFEFKGNITLIK</sequence>
<keyword evidence="6" id="KW-0732">Signal</keyword>
<feature type="signal peptide" evidence="6">
    <location>
        <begin position="1"/>
        <end position="25"/>
    </location>
</feature>
<dbReference type="GO" id="GO:0006816">
    <property type="term" value="P:calcium ion transport"/>
    <property type="evidence" value="ECO:0007669"/>
    <property type="project" value="TreeGrafter"/>
</dbReference>
<dbReference type="InterPro" id="IPR000601">
    <property type="entry name" value="PKD_dom"/>
</dbReference>
<dbReference type="InterPro" id="IPR026341">
    <property type="entry name" value="T9SS_type_B"/>
</dbReference>
<evidence type="ECO:0000256" key="5">
    <source>
        <dbReference type="ARBA" id="ARBA00023136"/>
    </source>
</evidence>
<feature type="domain" description="PKD" evidence="7">
    <location>
        <begin position="32"/>
        <end position="104"/>
    </location>
</feature>
<feature type="chain" id="PRO_5032854853" evidence="6">
    <location>
        <begin position="26"/>
        <end position="1629"/>
    </location>
</feature>
<reference evidence="8 9" key="1">
    <citation type="submission" date="2020-04" db="EMBL/GenBank/DDBJ databases">
        <authorList>
            <person name="Yin C."/>
        </authorList>
    </citation>
    <scope>NUCLEOTIDE SEQUENCE [LARGE SCALE GENOMIC DNA]</scope>
    <source>
        <strain evidence="8 9">Ak56</strain>
    </source>
</reference>
<dbReference type="SUPFAM" id="SSF49299">
    <property type="entry name" value="PKD domain"/>
    <property type="match status" value="12"/>
</dbReference>
<feature type="domain" description="PKD" evidence="7">
    <location>
        <begin position="115"/>
        <end position="186"/>
    </location>
</feature>
<feature type="domain" description="PKD" evidence="7">
    <location>
        <begin position="821"/>
        <end position="851"/>
    </location>
</feature>
<accession>A0A847SBC5</accession>
<dbReference type="Pfam" id="PF18911">
    <property type="entry name" value="PKD_4"/>
    <property type="match status" value="12"/>
</dbReference>
<feature type="domain" description="PKD" evidence="7">
    <location>
        <begin position="642"/>
        <end position="694"/>
    </location>
</feature>
<dbReference type="CDD" id="cd00146">
    <property type="entry name" value="PKD"/>
    <property type="match status" value="11"/>
</dbReference>
<dbReference type="FunFam" id="2.60.40.10:FF:000270">
    <property type="entry name" value="Cell surface protein"/>
    <property type="match status" value="1"/>
</dbReference>
<organism evidence="8 9">
    <name type="scientific">Chitinophaga eiseniae</name>
    <dbReference type="NCBI Taxonomy" id="634771"/>
    <lineage>
        <taxon>Bacteria</taxon>
        <taxon>Pseudomonadati</taxon>
        <taxon>Bacteroidota</taxon>
        <taxon>Chitinophagia</taxon>
        <taxon>Chitinophagales</taxon>
        <taxon>Chitinophagaceae</taxon>
        <taxon>Chitinophaga</taxon>
    </lineage>
</organism>
<evidence type="ECO:0000256" key="3">
    <source>
        <dbReference type="ARBA" id="ARBA00022737"/>
    </source>
</evidence>
<evidence type="ECO:0000256" key="4">
    <source>
        <dbReference type="ARBA" id="ARBA00022989"/>
    </source>
</evidence>
<dbReference type="InterPro" id="IPR013783">
    <property type="entry name" value="Ig-like_fold"/>
</dbReference>
<evidence type="ECO:0000313" key="9">
    <source>
        <dbReference type="Proteomes" id="UP000552864"/>
    </source>
</evidence>
<evidence type="ECO:0000313" key="8">
    <source>
        <dbReference type="EMBL" id="NLR77043.1"/>
    </source>
</evidence>
<dbReference type="Pfam" id="PF13585">
    <property type="entry name" value="CHU_C"/>
    <property type="match status" value="1"/>
</dbReference>
<keyword evidence="9" id="KW-1185">Reference proteome</keyword>
<gene>
    <name evidence="8" type="ORF">HGH91_00300</name>
</gene>
<comment type="subcellular location">
    <subcellularLocation>
        <location evidence="1">Membrane</location>
        <topology evidence="1">Multi-pass membrane protein</topology>
    </subcellularLocation>
</comment>
<dbReference type="InterPro" id="IPR022409">
    <property type="entry name" value="PKD/Chitinase_dom"/>
</dbReference>
<comment type="caution">
    <text evidence="8">The sequence shown here is derived from an EMBL/GenBank/DDBJ whole genome shotgun (WGS) entry which is preliminary data.</text>
</comment>
<keyword evidence="5" id="KW-0472">Membrane</keyword>